<dbReference type="AlphaFoldDB" id="A0A8H4VKN4"/>
<proteinExistence type="predicted"/>
<accession>A0A8H4VKN4</accession>
<gene>
    <name evidence="2" type="ORF">G7Y89_g15644</name>
</gene>
<organism evidence="2 3">
    <name type="scientific">Cudoniella acicularis</name>
    <dbReference type="NCBI Taxonomy" id="354080"/>
    <lineage>
        <taxon>Eukaryota</taxon>
        <taxon>Fungi</taxon>
        <taxon>Dikarya</taxon>
        <taxon>Ascomycota</taxon>
        <taxon>Pezizomycotina</taxon>
        <taxon>Leotiomycetes</taxon>
        <taxon>Helotiales</taxon>
        <taxon>Tricladiaceae</taxon>
        <taxon>Cudoniella</taxon>
    </lineage>
</organism>
<name>A0A8H4VKN4_9HELO</name>
<reference evidence="2 3" key="1">
    <citation type="submission" date="2020-03" db="EMBL/GenBank/DDBJ databases">
        <title>Draft Genome Sequence of Cudoniella acicularis.</title>
        <authorList>
            <person name="Buettner E."/>
            <person name="Kellner H."/>
        </authorList>
    </citation>
    <scope>NUCLEOTIDE SEQUENCE [LARGE SCALE GENOMIC DNA]</scope>
    <source>
        <strain evidence="2 3">DSM 108380</strain>
    </source>
</reference>
<dbReference type="OrthoDB" id="3437405at2759"/>
<feature type="compositionally biased region" description="Low complexity" evidence="1">
    <location>
        <begin position="576"/>
        <end position="587"/>
    </location>
</feature>
<dbReference type="EMBL" id="JAAMPI010002565">
    <property type="protein sequence ID" value="KAF4611369.1"/>
    <property type="molecule type" value="Genomic_DNA"/>
</dbReference>
<evidence type="ECO:0000313" key="3">
    <source>
        <dbReference type="Proteomes" id="UP000566819"/>
    </source>
</evidence>
<keyword evidence="3" id="KW-1185">Reference proteome</keyword>
<protein>
    <submittedName>
        <fullName evidence="2">Uncharacterized protein</fullName>
    </submittedName>
</protein>
<comment type="caution">
    <text evidence="2">The sequence shown here is derived from an EMBL/GenBank/DDBJ whole genome shotgun (WGS) entry which is preliminary data.</text>
</comment>
<dbReference type="Proteomes" id="UP000566819">
    <property type="component" value="Unassembled WGS sequence"/>
</dbReference>
<sequence>MFRRNGSEEDQRLKAEMEARNRALLANGPPRFRGTGPADREERIIPMSAFELPTINQFLKAAQSGDFPGNKKTELPLWPASEMEFFSKKYAEWAPPPYSELPVLGGPFGNMPGQSPPAIFRVMNIMSGLNDIMDDALEFARSGAPASSIGPGLAAKDIERSFKLFKTKVWFGLPPVSTAHWNAKALDHEDNIEEALSILQAVVDVWDYYRTPTIQGQLRNTFNKIFVEMDVFQDASNARHSVQGERVPGWSLGKLWQEYVRWHFANMEKQSRSFLLTHLLTLQTIWKTQLMNALQGGRQINATQTTIKIDHVALMVLNKIQDLYFSVDTLVRGRTDGFMFVYGVDPRFAGSLDGPQAELNALYESIERKRMVDIKNAFDKVIADRGNQRRALGPMPAFTEPVSLLVDREFSHKNLQPEVENPPVFETESWVQDLAKSSVESFGFVVYRLDYEETDDEWETSKRKIERAIESGWEGVVGAEQVKHKAKLHWIDGSENAISEGDLDACRQHFKTLTEEESTFPESLSQKTCLAITPTSLSSLKSTNQKDPSTEAVPGDFSIFLHAVSSTPASPPQNPPASSRPARPNPNATLAGYDATLKILAHLVFTDLYALRDGMGNIAKFEELWSISTKHPWAVYSGPTTAVMRRKWREMEALSGEVLKLANEGKERRQEGA</sequence>
<evidence type="ECO:0000256" key="1">
    <source>
        <dbReference type="SAM" id="MobiDB-lite"/>
    </source>
</evidence>
<feature type="region of interest" description="Disordered" evidence="1">
    <location>
        <begin position="565"/>
        <end position="587"/>
    </location>
</feature>
<evidence type="ECO:0000313" key="2">
    <source>
        <dbReference type="EMBL" id="KAF4611369.1"/>
    </source>
</evidence>